<gene>
    <name evidence="3" type="ORF">RRG08_065594</name>
</gene>
<evidence type="ECO:0000313" key="4">
    <source>
        <dbReference type="Proteomes" id="UP001283361"/>
    </source>
</evidence>
<keyword evidence="4" id="KW-1185">Reference proteome</keyword>
<evidence type="ECO:0000256" key="2">
    <source>
        <dbReference type="SAM" id="Phobius"/>
    </source>
</evidence>
<dbReference type="AlphaFoldDB" id="A0AAE1D1E7"/>
<dbReference type="Proteomes" id="UP001283361">
    <property type="component" value="Unassembled WGS sequence"/>
</dbReference>
<feature type="transmembrane region" description="Helical" evidence="2">
    <location>
        <begin position="53"/>
        <end position="72"/>
    </location>
</feature>
<comment type="caution">
    <text evidence="3">The sequence shown here is derived from an EMBL/GenBank/DDBJ whole genome shotgun (WGS) entry which is preliminary data.</text>
</comment>
<dbReference type="EMBL" id="JAWDGP010005809">
    <property type="protein sequence ID" value="KAK3751688.1"/>
    <property type="molecule type" value="Genomic_DNA"/>
</dbReference>
<name>A0AAE1D1E7_9GAST</name>
<reference evidence="3" key="1">
    <citation type="journal article" date="2023" name="G3 (Bethesda)">
        <title>A reference genome for the long-term kleptoplast-retaining sea slug Elysia crispata morphotype clarki.</title>
        <authorList>
            <person name="Eastman K.E."/>
            <person name="Pendleton A.L."/>
            <person name="Shaikh M.A."/>
            <person name="Suttiyut T."/>
            <person name="Ogas R."/>
            <person name="Tomko P."/>
            <person name="Gavelis G."/>
            <person name="Widhalm J.R."/>
            <person name="Wisecaver J.H."/>
        </authorList>
    </citation>
    <scope>NUCLEOTIDE SEQUENCE</scope>
    <source>
        <strain evidence="3">ECLA1</strain>
    </source>
</reference>
<accession>A0AAE1D1E7</accession>
<evidence type="ECO:0000256" key="1">
    <source>
        <dbReference type="SAM" id="MobiDB-lite"/>
    </source>
</evidence>
<keyword evidence="2" id="KW-1133">Transmembrane helix</keyword>
<evidence type="ECO:0000313" key="3">
    <source>
        <dbReference type="EMBL" id="KAK3751688.1"/>
    </source>
</evidence>
<sequence>MENHYSQLKLFASSSIFIIWSSKISSAVAAPTDIDSEATSTAFWNSSHALPVGLLMVLASLVILSLALMACMDCMNSEVSSESHPASMSSAPKWGGATNYHRAGEGEGGTDSCFVSEVINPSDLRNVPLPYSMVPTQIPDAAEFRGYQTSGASSGMAGYNAVTPSAPLNEAGYNSNPGQAGYATNSGGGNRGRHYNPADIDDLPPPYSEANRN</sequence>
<feature type="compositionally biased region" description="Polar residues" evidence="1">
    <location>
        <begin position="172"/>
        <end position="185"/>
    </location>
</feature>
<organism evidence="3 4">
    <name type="scientific">Elysia crispata</name>
    <name type="common">lettuce slug</name>
    <dbReference type="NCBI Taxonomy" id="231223"/>
    <lineage>
        <taxon>Eukaryota</taxon>
        <taxon>Metazoa</taxon>
        <taxon>Spiralia</taxon>
        <taxon>Lophotrochozoa</taxon>
        <taxon>Mollusca</taxon>
        <taxon>Gastropoda</taxon>
        <taxon>Heterobranchia</taxon>
        <taxon>Euthyneura</taxon>
        <taxon>Panpulmonata</taxon>
        <taxon>Sacoglossa</taxon>
        <taxon>Placobranchoidea</taxon>
        <taxon>Plakobranchidae</taxon>
        <taxon>Elysia</taxon>
    </lineage>
</organism>
<feature type="region of interest" description="Disordered" evidence="1">
    <location>
        <begin position="170"/>
        <end position="213"/>
    </location>
</feature>
<protein>
    <submittedName>
        <fullName evidence="3">Uncharacterized protein</fullName>
    </submittedName>
</protein>
<proteinExistence type="predicted"/>
<keyword evidence="2" id="KW-0812">Transmembrane</keyword>
<keyword evidence="2" id="KW-0472">Membrane</keyword>